<dbReference type="Proteomes" id="UP000778578">
    <property type="component" value="Unassembled WGS sequence"/>
</dbReference>
<dbReference type="InterPro" id="IPR040688">
    <property type="entry name" value="SLATT_2"/>
</dbReference>
<evidence type="ECO:0000256" key="1">
    <source>
        <dbReference type="SAM" id="MobiDB-lite"/>
    </source>
</evidence>
<keyword evidence="5" id="KW-1185">Reference proteome</keyword>
<evidence type="ECO:0000256" key="2">
    <source>
        <dbReference type="SAM" id="Phobius"/>
    </source>
</evidence>
<reference evidence="4 5" key="1">
    <citation type="submission" date="2021-08" db="EMBL/GenBank/DDBJ databases">
        <title>WGS of actinomycetes from Thailand.</title>
        <authorList>
            <person name="Thawai C."/>
        </authorList>
    </citation>
    <scope>NUCLEOTIDE SEQUENCE [LARGE SCALE GENOMIC DNA]</scope>
    <source>
        <strain evidence="4 5">PLK6-54</strain>
    </source>
</reference>
<feature type="domain" description="SMODS and SLOG-associating 2TM effector" evidence="3">
    <location>
        <begin position="44"/>
        <end position="237"/>
    </location>
</feature>
<feature type="transmembrane region" description="Helical" evidence="2">
    <location>
        <begin position="124"/>
        <end position="143"/>
    </location>
</feature>
<protein>
    <submittedName>
        <fullName evidence="4">SLATT domain-containing protein</fullName>
    </submittedName>
</protein>
<dbReference type="Pfam" id="PF18183">
    <property type="entry name" value="SLATT_2"/>
    <property type="match status" value="1"/>
</dbReference>
<comment type="caution">
    <text evidence="4">The sequence shown here is derived from an EMBL/GenBank/DDBJ whole genome shotgun (WGS) entry which is preliminary data.</text>
</comment>
<dbReference type="RefSeq" id="WP_222962026.1">
    <property type="nucleotide sequence ID" value="NZ_JAINZZ010000008.1"/>
</dbReference>
<dbReference type="EMBL" id="JAINZZ010000008">
    <property type="protein sequence ID" value="MBY8877869.1"/>
    <property type="molecule type" value="Genomic_DNA"/>
</dbReference>
<dbReference type="NCBIfam" id="NF033633">
    <property type="entry name" value="SLATT_2"/>
    <property type="match status" value="1"/>
</dbReference>
<evidence type="ECO:0000313" key="4">
    <source>
        <dbReference type="EMBL" id="MBY8877869.1"/>
    </source>
</evidence>
<keyword evidence="2" id="KW-0472">Membrane</keyword>
<evidence type="ECO:0000313" key="5">
    <source>
        <dbReference type="Proteomes" id="UP000778578"/>
    </source>
</evidence>
<gene>
    <name evidence="4" type="ORF">K7862_09550</name>
</gene>
<name>A0ABS7Q3Z3_9ACTN</name>
<organism evidence="4 5">
    <name type="scientific">Actinacidiphila acidipaludis</name>
    <dbReference type="NCBI Taxonomy" id="2873382"/>
    <lineage>
        <taxon>Bacteria</taxon>
        <taxon>Bacillati</taxon>
        <taxon>Actinomycetota</taxon>
        <taxon>Actinomycetes</taxon>
        <taxon>Kitasatosporales</taxon>
        <taxon>Streptomycetaceae</taxon>
        <taxon>Actinacidiphila</taxon>
    </lineage>
</organism>
<accession>A0ABS7Q3Z3</accession>
<keyword evidence="2" id="KW-0812">Transmembrane</keyword>
<proteinExistence type="predicted"/>
<keyword evidence="2" id="KW-1133">Transmembrane helix</keyword>
<evidence type="ECO:0000259" key="3">
    <source>
        <dbReference type="Pfam" id="PF18183"/>
    </source>
</evidence>
<feature type="transmembrane region" description="Helical" evidence="2">
    <location>
        <begin position="96"/>
        <end position="118"/>
    </location>
</feature>
<feature type="compositionally biased region" description="Low complexity" evidence="1">
    <location>
        <begin position="8"/>
        <end position="36"/>
    </location>
</feature>
<feature type="region of interest" description="Disordered" evidence="1">
    <location>
        <begin position="1"/>
        <end position="56"/>
    </location>
</feature>
<sequence>MTGRDDTAPATASTAPGAAGRPAPAAGVTTAPSTSPRIPRPGRDLELRPFPDIGADSPAAQREALARLRAWAEQSAEDAMDWYLRDKRRKRTASRLLQGLAIGFAVAGTAVPLGTAAAGGGGQGWGYVLLAVAAGCKGFDHFFGVSSTWMRDIGVAHALRGELNAVRLEWATDVLRAGPAGATRDPDLPLEPAEVERQLALIARLVGAVRGHIEAETGDWQAEFSASTRQLHDQGALPAARSTPGG</sequence>